<reference evidence="7" key="1">
    <citation type="submission" date="2017-05" db="EMBL/GenBank/DDBJ databases">
        <title>Complete and WGS of Bordetella genogroups.</title>
        <authorList>
            <person name="Spilker T."/>
            <person name="Lipuma J."/>
        </authorList>
    </citation>
    <scope>NUCLEOTIDE SEQUENCE [LARGE SCALE GENOMIC DNA]</scope>
    <source>
        <strain evidence="7">AU6712</strain>
    </source>
</reference>
<dbReference type="SMART" id="SM00382">
    <property type="entry name" value="AAA"/>
    <property type="match status" value="1"/>
</dbReference>
<dbReference type="PANTHER" id="PTHR45772:SF9">
    <property type="entry name" value="CONSERVED COMPONENT OF ABC TRANSPORTER FOR NATURAL AMINO ACIDS"/>
    <property type="match status" value="1"/>
</dbReference>
<gene>
    <name evidence="6" type="ORF">CAL22_10620</name>
</gene>
<keyword evidence="7" id="KW-1185">Reference proteome</keyword>
<name>A0A261VLE0_9BORD</name>
<dbReference type="InterPro" id="IPR003439">
    <property type="entry name" value="ABC_transporter-like_ATP-bd"/>
</dbReference>
<keyword evidence="1" id="KW-0813">Transport</keyword>
<sequence length="257" mass="27311">MSALLHARGLSRAFGGIQAVQDVTLSVAPGEIVSVIGPNGAGKSTLFNLLTGVTQPDAGRIDFAGQRIDRQPPQRRVRLGMARTFQNLQIFPELSVLENVLVGRHVRTRSGFVSGLLGLPLTRRERESDASLGMALLEELGLADQAGKLAASLSYGDAKLMEIARAMASEPRLLLLDEPMAGLPAEAVARVVAAIRALNTRGVAVLLVEHNVHVVMSLSEHILVLNNGRPISEGPPQRVRHDPAVIEAYLGGHGDAA</sequence>
<dbReference type="GO" id="GO:0016887">
    <property type="term" value="F:ATP hydrolysis activity"/>
    <property type="evidence" value="ECO:0007669"/>
    <property type="project" value="InterPro"/>
</dbReference>
<proteinExistence type="predicted"/>
<dbReference type="InterPro" id="IPR032823">
    <property type="entry name" value="BCA_ABC_TP_C"/>
</dbReference>
<dbReference type="FunFam" id="3.40.50.300:FF:000421">
    <property type="entry name" value="Branched-chain amino acid ABC transporter ATP-binding protein"/>
    <property type="match status" value="1"/>
</dbReference>
<dbReference type="InterPro" id="IPR017871">
    <property type="entry name" value="ABC_transporter-like_CS"/>
</dbReference>
<dbReference type="InterPro" id="IPR027417">
    <property type="entry name" value="P-loop_NTPase"/>
</dbReference>
<dbReference type="CDD" id="cd03219">
    <property type="entry name" value="ABC_Mj1267_LivG_branched"/>
    <property type="match status" value="1"/>
</dbReference>
<evidence type="ECO:0000256" key="4">
    <source>
        <dbReference type="ARBA" id="ARBA00022840"/>
    </source>
</evidence>
<keyword evidence="2" id="KW-0472">Membrane</keyword>
<evidence type="ECO:0000259" key="5">
    <source>
        <dbReference type="PROSITE" id="PS50893"/>
    </source>
</evidence>
<dbReference type="AlphaFoldDB" id="A0A261VLE0"/>
<dbReference type="Proteomes" id="UP000216429">
    <property type="component" value="Unassembled WGS sequence"/>
</dbReference>
<dbReference type="PROSITE" id="PS00211">
    <property type="entry name" value="ABC_TRANSPORTER_1"/>
    <property type="match status" value="1"/>
</dbReference>
<dbReference type="OrthoDB" id="9776369at2"/>
<dbReference type="SUPFAM" id="SSF52540">
    <property type="entry name" value="P-loop containing nucleoside triphosphate hydrolases"/>
    <property type="match status" value="1"/>
</dbReference>
<keyword evidence="3" id="KW-0547">Nucleotide-binding</keyword>
<evidence type="ECO:0000256" key="3">
    <source>
        <dbReference type="ARBA" id="ARBA00022741"/>
    </source>
</evidence>
<feature type="domain" description="ABC transporter" evidence="5">
    <location>
        <begin position="5"/>
        <end position="252"/>
    </location>
</feature>
<organism evidence="6 7">
    <name type="scientific">Bordetella genomosp. 12</name>
    <dbReference type="NCBI Taxonomy" id="463035"/>
    <lineage>
        <taxon>Bacteria</taxon>
        <taxon>Pseudomonadati</taxon>
        <taxon>Pseudomonadota</taxon>
        <taxon>Betaproteobacteria</taxon>
        <taxon>Burkholderiales</taxon>
        <taxon>Alcaligenaceae</taxon>
        <taxon>Bordetella</taxon>
    </lineage>
</organism>
<dbReference type="EMBL" id="NEVU01000002">
    <property type="protein sequence ID" value="OZI74879.1"/>
    <property type="molecule type" value="Genomic_DNA"/>
</dbReference>
<dbReference type="InterPro" id="IPR051120">
    <property type="entry name" value="ABC_AA/LPS_Transport"/>
</dbReference>
<dbReference type="Pfam" id="PF12399">
    <property type="entry name" value="BCA_ABC_TP_C"/>
    <property type="match status" value="1"/>
</dbReference>
<evidence type="ECO:0000313" key="7">
    <source>
        <dbReference type="Proteomes" id="UP000216429"/>
    </source>
</evidence>
<evidence type="ECO:0000256" key="2">
    <source>
        <dbReference type="ARBA" id="ARBA00022475"/>
    </source>
</evidence>
<dbReference type="Gene3D" id="3.40.50.300">
    <property type="entry name" value="P-loop containing nucleotide triphosphate hydrolases"/>
    <property type="match status" value="1"/>
</dbReference>
<dbReference type="Pfam" id="PF00005">
    <property type="entry name" value="ABC_tran"/>
    <property type="match status" value="1"/>
</dbReference>
<dbReference type="GO" id="GO:0005886">
    <property type="term" value="C:plasma membrane"/>
    <property type="evidence" value="ECO:0007669"/>
    <property type="project" value="TreeGrafter"/>
</dbReference>
<accession>A0A261VLE0</accession>
<protein>
    <recommendedName>
        <fullName evidence="5">ABC transporter domain-containing protein</fullName>
    </recommendedName>
</protein>
<keyword evidence="4" id="KW-0067">ATP-binding</keyword>
<dbReference type="PROSITE" id="PS50893">
    <property type="entry name" value="ABC_TRANSPORTER_2"/>
    <property type="match status" value="1"/>
</dbReference>
<dbReference type="InterPro" id="IPR003593">
    <property type="entry name" value="AAA+_ATPase"/>
</dbReference>
<dbReference type="GO" id="GO:0005524">
    <property type="term" value="F:ATP binding"/>
    <property type="evidence" value="ECO:0007669"/>
    <property type="project" value="UniProtKB-KW"/>
</dbReference>
<evidence type="ECO:0000256" key="1">
    <source>
        <dbReference type="ARBA" id="ARBA00022448"/>
    </source>
</evidence>
<comment type="caution">
    <text evidence="6">The sequence shown here is derived from an EMBL/GenBank/DDBJ whole genome shotgun (WGS) entry which is preliminary data.</text>
</comment>
<dbReference type="RefSeq" id="WP_094812924.1">
    <property type="nucleotide sequence ID" value="NZ_NEVU01000002.1"/>
</dbReference>
<keyword evidence="2" id="KW-1003">Cell membrane</keyword>
<dbReference type="PANTHER" id="PTHR45772">
    <property type="entry name" value="CONSERVED COMPONENT OF ABC TRANSPORTER FOR NATURAL AMINO ACIDS-RELATED"/>
    <property type="match status" value="1"/>
</dbReference>
<evidence type="ECO:0000313" key="6">
    <source>
        <dbReference type="EMBL" id="OZI74879.1"/>
    </source>
</evidence>